<evidence type="ECO:0000313" key="1">
    <source>
        <dbReference type="EMBL" id="APC41402.1"/>
    </source>
</evidence>
<dbReference type="InterPro" id="IPR029035">
    <property type="entry name" value="DHS-like_NAD/FAD-binding_dom"/>
</dbReference>
<dbReference type="Proteomes" id="UP000182569">
    <property type="component" value="Chromosome"/>
</dbReference>
<organism evidence="1 2">
    <name type="scientific">Clostridium estertheticum subsp. estertheticum</name>
    <dbReference type="NCBI Taxonomy" id="1552"/>
    <lineage>
        <taxon>Bacteria</taxon>
        <taxon>Bacillati</taxon>
        <taxon>Bacillota</taxon>
        <taxon>Clostridia</taxon>
        <taxon>Eubacteriales</taxon>
        <taxon>Clostridiaceae</taxon>
        <taxon>Clostridium</taxon>
    </lineage>
</organism>
<dbReference type="SUPFAM" id="SSF52467">
    <property type="entry name" value="DHS-like NAD/FAD-binding domain"/>
    <property type="match status" value="1"/>
</dbReference>
<dbReference type="EMBL" id="CP015756">
    <property type="protein sequence ID" value="APC41402.1"/>
    <property type="molecule type" value="Genomic_DNA"/>
</dbReference>
<accession>A0A1J0GJ24</accession>
<sequence>MQWLLKDKNYYILTTNQDTQFEKVFPIEKISAIQGDWKYLQCNRRCHDKLYDSVELLHKINAEIDVALKIPTEMGPHCPHCGAELEPWVRSRVFLEGKKYKEEHQKLSDFLRKNMNKKVLFLELGVGRMTPMFIQEP</sequence>
<dbReference type="Gene3D" id="3.40.50.1220">
    <property type="entry name" value="TPP-binding domain"/>
    <property type="match status" value="1"/>
</dbReference>
<name>A0A1J0GJ24_9CLOT</name>
<gene>
    <name evidence="1" type="ORF">A7L45_15620</name>
</gene>
<evidence type="ECO:0000313" key="2">
    <source>
        <dbReference type="Proteomes" id="UP000182569"/>
    </source>
</evidence>
<dbReference type="STRING" id="1552.A7L45_15620"/>
<reference evidence="2" key="1">
    <citation type="journal article" date="2016" name="Front. Microbiol.">
        <title>Complete Genome Sequence of Clostridium estertheticum DSM 8809, a Microbe Identified in Spoiled Vacuum Packed Beef.</title>
        <authorList>
            <person name="Yu Z."/>
            <person name="Gunn L."/>
            <person name="Brennan E."/>
            <person name="Reid R."/>
            <person name="Wall P.G."/>
            <person name="Gaora O.P."/>
            <person name="Hurley D."/>
            <person name="Bolton D."/>
            <person name="Fanning S."/>
        </authorList>
    </citation>
    <scope>NUCLEOTIDE SEQUENCE [LARGE SCALE GENOMIC DNA]</scope>
    <source>
        <strain evidence="2">DSM 8809</strain>
    </source>
</reference>
<keyword evidence="2" id="KW-1185">Reference proteome</keyword>
<protein>
    <recommendedName>
        <fullName evidence="3">NAD-dependent protein deacetylase, SIR2 family</fullName>
    </recommendedName>
</protein>
<dbReference type="RefSeq" id="WP_071613698.1">
    <property type="nucleotide sequence ID" value="NZ_CP015756.1"/>
</dbReference>
<evidence type="ECO:0008006" key="3">
    <source>
        <dbReference type="Google" id="ProtNLM"/>
    </source>
</evidence>
<proteinExistence type="predicted"/>
<dbReference type="KEGG" id="ceu:A7L45_15620"/>
<dbReference type="OrthoDB" id="394960at2"/>
<dbReference type="AlphaFoldDB" id="A0A1J0GJ24"/>